<dbReference type="InterPro" id="IPR010106">
    <property type="entry name" value="RpnA"/>
</dbReference>
<evidence type="ECO:0000313" key="2">
    <source>
        <dbReference type="Proteomes" id="UP000515860"/>
    </source>
</evidence>
<dbReference type="PANTHER" id="PTHR41317:SF1">
    <property type="entry name" value="PD-(D_E)XK NUCLEASE FAMILY TRANSPOSASE"/>
    <property type="match status" value="1"/>
</dbReference>
<keyword evidence="2" id="KW-1185">Reference proteome</keyword>
<dbReference type="Proteomes" id="UP000515860">
    <property type="component" value="Chromosome"/>
</dbReference>
<dbReference type="KEGG" id="whj:H9Q79_02980"/>
<dbReference type="RefSeq" id="WP_118648245.1">
    <property type="nucleotide sequence ID" value="NZ_CP060635.1"/>
</dbReference>
<gene>
    <name evidence="1" type="ORF">H9Q79_02980</name>
</gene>
<sequence length="294" mass="34031">MSCRKKLKELTIKDNFMFGAVMSMEDNCRQFLELVMKLRIGEICISSEKSILFHPEYRGVRLDVYAVDDRNSHYNVEMQVIRRAELSKRARYYHSQMDMELLRPGNDYAELPDTYVIFICDFDPFDQGLYCYTFENICLENGILKLNEGCRSIFLSTCGRVRQGVSEGLVQFLRFVKADLRESQEEFENDFVKQLQASVKKVKSSREMEERFMVLEEMLKDERAEGINQGITQGIARGTAESLLGLLEAKGTVPEELKNKVLSEPDLDCLRTWHRIAIHASSVQQFMAEIQAVK</sequence>
<reference evidence="1 2" key="1">
    <citation type="submission" date="2020-08" db="EMBL/GenBank/DDBJ databases">
        <authorList>
            <person name="Liu C."/>
            <person name="Sun Q."/>
        </authorList>
    </citation>
    <scope>NUCLEOTIDE SEQUENCE [LARGE SCALE GENOMIC DNA]</scope>
    <source>
        <strain evidence="1 2">NSJ-29</strain>
    </source>
</reference>
<dbReference type="AlphaFoldDB" id="A0A7G9GEN5"/>
<organism evidence="1 2">
    <name type="scientific">Wansuia hejianensis</name>
    <dbReference type="NCBI Taxonomy" id="2763667"/>
    <lineage>
        <taxon>Bacteria</taxon>
        <taxon>Bacillati</taxon>
        <taxon>Bacillota</taxon>
        <taxon>Clostridia</taxon>
        <taxon>Lachnospirales</taxon>
        <taxon>Lachnospiraceae</taxon>
        <taxon>Wansuia</taxon>
    </lineage>
</organism>
<dbReference type="EMBL" id="CP060635">
    <property type="protein sequence ID" value="QNM09267.1"/>
    <property type="molecule type" value="Genomic_DNA"/>
</dbReference>
<dbReference type="PANTHER" id="PTHR41317">
    <property type="entry name" value="PD-(D_E)XK NUCLEASE FAMILY TRANSPOSASE"/>
    <property type="match status" value="1"/>
</dbReference>
<name>A0A7G9GEN5_9FIRM</name>
<evidence type="ECO:0000313" key="1">
    <source>
        <dbReference type="EMBL" id="QNM09267.1"/>
    </source>
</evidence>
<accession>A0A7G9GEN5</accession>
<protein>
    <submittedName>
        <fullName evidence="1">Rpn family recombination-promoting nuclease/putative transposase</fullName>
    </submittedName>
</protein>
<dbReference type="NCBIfam" id="TIGR01784">
    <property type="entry name" value="T_den_put_tspse"/>
    <property type="match status" value="1"/>
</dbReference>
<dbReference type="Pfam" id="PF12784">
    <property type="entry name" value="PDDEXK_2"/>
    <property type="match status" value="1"/>
</dbReference>
<proteinExistence type="predicted"/>